<accession>A0A420I2F2</accession>
<feature type="compositionally biased region" description="Basic and acidic residues" evidence="1">
    <location>
        <begin position="53"/>
        <end position="63"/>
    </location>
</feature>
<dbReference type="EMBL" id="MCFK01002312">
    <property type="protein sequence ID" value="RKF63811.1"/>
    <property type="molecule type" value="Genomic_DNA"/>
</dbReference>
<sequence>MSNSNNYHTPMTKFNLDLLSNLPEDHLRRLVNLCSSEKNDSNLPSNTPISPPKTDRAEVRLPK</sequence>
<feature type="region of interest" description="Disordered" evidence="1">
    <location>
        <begin position="35"/>
        <end position="63"/>
    </location>
</feature>
<gene>
    <name evidence="2" type="ORF">OnM2_023067</name>
</gene>
<evidence type="ECO:0000313" key="3">
    <source>
        <dbReference type="Proteomes" id="UP000286134"/>
    </source>
</evidence>
<dbReference type="Proteomes" id="UP000286134">
    <property type="component" value="Unassembled WGS sequence"/>
</dbReference>
<reference evidence="2 3" key="1">
    <citation type="journal article" date="2018" name="BMC Genomics">
        <title>Comparative genome analyses reveal sequence features reflecting distinct modes of host-adaptation between dicot and monocot powdery mildew.</title>
        <authorList>
            <person name="Wu Y."/>
            <person name="Ma X."/>
            <person name="Pan Z."/>
            <person name="Kale S.D."/>
            <person name="Song Y."/>
            <person name="King H."/>
            <person name="Zhang Q."/>
            <person name="Presley C."/>
            <person name="Deng X."/>
            <person name="Wei C.I."/>
            <person name="Xiao S."/>
        </authorList>
    </citation>
    <scope>NUCLEOTIDE SEQUENCE [LARGE SCALE GENOMIC DNA]</scope>
    <source>
        <strain evidence="2">UMSG2</strain>
    </source>
</reference>
<name>A0A420I2F2_9PEZI</name>
<protein>
    <submittedName>
        <fullName evidence="2">Uncharacterized protein</fullName>
    </submittedName>
</protein>
<evidence type="ECO:0000256" key="1">
    <source>
        <dbReference type="SAM" id="MobiDB-lite"/>
    </source>
</evidence>
<proteinExistence type="predicted"/>
<keyword evidence="3" id="KW-1185">Reference proteome</keyword>
<comment type="caution">
    <text evidence="2">The sequence shown here is derived from an EMBL/GenBank/DDBJ whole genome shotgun (WGS) entry which is preliminary data.</text>
</comment>
<evidence type="ECO:0000313" key="2">
    <source>
        <dbReference type="EMBL" id="RKF63811.1"/>
    </source>
</evidence>
<dbReference type="AlphaFoldDB" id="A0A420I2F2"/>
<organism evidence="2 3">
    <name type="scientific">Erysiphe neolycopersici</name>
    <dbReference type="NCBI Taxonomy" id="212602"/>
    <lineage>
        <taxon>Eukaryota</taxon>
        <taxon>Fungi</taxon>
        <taxon>Dikarya</taxon>
        <taxon>Ascomycota</taxon>
        <taxon>Pezizomycotina</taxon>
        <taxon>Leotiomycetes</taxon>
        <taxon>Erysiphales</taxon>
        <taxon>Erysiphaceae</taxon>
        <taxon>Erysiphe</taxon>
    </lineage>
</organism>
<feature type="compositionally biased region" description="Polar residues" evidence="1">
    <location>
        <begin position="35"/>
        <end position="48"/>
    </location>
</feature>